<keyword evidence="1" id="KW-1133">Transmembrane helix</keyword>
<proteinExistence type="predicted"/>
<evidence type="ECO:0000256" key="1">
    <source>
        <dbReference type="SAM" id="Phobius"/>
    </source>
</evidence>
<accession>A0ABS3YBD4</accession>
<sequence length="63" mass="7124">MQISTDIAETPTMLELLSTKIGGYCIYLGVMLFLNLYLFFRGRRISRQKSRLAEAAAQLGQQP</sequence>
<dbReference type="RefSeq" id="WP_209144654.1">
    <property type="nucleotide sequence ID" value="NZ_JAGHKP010000001.1"/>
</dbReference>
<evidence type="ECO:0000313" key="2">
    <source>
        <dbReference type="EMBL" id="MBO9151961.1"/>
    </source>
</evidence>
<keyword evidence="1" id="KW-0472">Membrane</keyword>
<evidence type="ECO:0000313" key="3">
    <source>
        <dbReference type="Proteomes" id="UP000679126"/>
    </source>
</evidence>
<feature type="transmembrane region" description="Helical" evidence="1">
    <location>
        <begin position="21"/>
        <end position="40"/>
    </location>
</feature>
<evidence type="ECO:0008006" key="4">
    <source>
        <dbReference type="Google" id="ProtNLM"/>
    </source>
</evidence>
<organism evidence="2 3">
    <name type="scientific">Chitinophaga chungangae</name>
    <dbReference type="NCBI Taxonomy" id="2821488"/>
    <lineage>
        <taxon>Bacteria</taxon>
        <taxon>Pseudomonadati</taxon>
        <taxon>Bacteroidota</taxon>
        <taxon>Chitinophagia</taxon>
        <taxon>Chitinophagales</taxon>
        <taxon>Chitinophagaceae</taxon>
        <taxon>Chitinophaga</taxon>
    </lineage>
</organism>
<protein>
    <recommendedName>
        <fullName evidence="4">CcmD family protein</fullName>
    </recommendedName>
</protein>
<reference evidence="3" key="1">
    <citation type="submission" date="2021-03" db="EMBL/GenBank/DDBJ databases">
        <title>Assistant Professor.</title>
        <authorList>
            <person name="Huq M.A."/>
        </authorList>
    </citation>
    <scope>NUCLEOTIDE SEQUENCE [LARGE SCALE GENOMIC DNA]</scope>
    <source>
        <strain evidence="3">MAH-28</strain>
    </source>
</reference>
<keyword evidence="1" id="KW-0812">Transmembrane</keyword>
<keyword evidence="3" id="KW-1185">Reference proteome</keyword>
<dbReference type="EMBL" id="JAGHKP010000001">
    <property type="protein sequence ID" value="MBO9151961.1"/>
    <property type="molecule type" value="Genomic_DNA"/>
</dbReference>
<name>A0ABS3YBD4_9BACT</name>
<comment type="caution">
    <text evidence="2">The sequence shown here is derived from an EMBL/GenBank/DDBJ whole genome shotgun (WGS) entry which is preliminary data.</text>
</comment>
<gene>
    <name evidence="2" type="ORF">J7I43_07060</name>
</gene>
<dbReference type="Proteomes" id="UP000679126">
    <property type="component" value="Unassembled WGS sequence"/>
</dbReference>